<keyword evidence="3" id="KW-1185">Reference proteome</keyword>
<evidence type="ECO:0000313" key="3">
    <source>
        <dbReference type="Proteomes" id="UP000216446"/>
    </source>
</evidence>
<dbReference type="AlphaFoldDB" id="A0A259U4K5"/>
<dbReference type="InterPro" id="IPR055803">
    <property type="entry name" value="DUF7379"/>
</dbReference>
<accession>A0A259U4K5</accession>
<protein>
    <recommendedName>
        <fullName evidence="1">DUF7379 domain-containing protein</fullName>
    </recommendedName>
</protein>
<evidence type="ECO:0000313" key="2">
    <source>
        <dbReference type="EMBL" id="OZC04787.1"/>
    </source>
</evidence>
<sequence>MGRSQFSMVPMELRLRQQGFRTLNYGYDSFGPDIETIAGDLNAVLERETEANPPAQVHFVTHSLGGIVVRQLIEDERPEHLGRVVMMAPPNQGSETADRLSKWVGWMLRPITELKTENSTVAAMPPPEAVEIAVIAGDRDGKVSLEESHLEGEAEHVVVASGHTFIMTKPSVARMTACFLRTGATAGCEAEGDQ</sequence>
<dbReference type="SUPFAM" id="SSF53474">
    <property type="entry name" value="alpha/beta-Hydrolases"/>
    <property type="match status" value="1"/>
</dbReference>
<dbReference type="PANTHER" id="PTHR37946:SF1">
    <property type="entry name" value="SLL1969 PROTEIN"/>
    <property type="match status" value="1"/>
</dbReference>
<organism evidence="2 3">
    <name type="scientific">Rubricoccus marinus</name>
    <dbReference type="NCBI Taxonomy" id="716817"/>
    <lineage>
        <taxon>Bacteria</taxon>
        <taxon>Pseudomonadati</taxon>
        <taxon>Rhodothermota</taxon>
        <taxon>Rhodothermia</taxon>
        <taxon>Rhodothermales</taxon>
        <taxon>Rubricoccaceae</taxon>
        <taxon>Rubricoccus</taxon>
    </lineage>
</organism>
<dbReference type="PANTHER" id="PTHR37946">
    <property type="entry name" value="SLL1969 PROTEIN"/>
    <property type="match status" value="1"/>
</dbReference>
<gene>
    <name evidence="2" type="ORF">BSZ36_16645</name>
</gene>
<evidence type="ECO:0000259" key="1">
    <source>
        <dbReference type="Pfam" id="PF24096"/>
    </source>
</evidence>
<dbReference type="InterPro" id="IPR029058">
    <property type="entry name" value="AB_hydrolase_fold"/>
</dbReference>
<comment type="caution">
    <text evidence="2">The sequence shown here is derived from an EMBL/GenBank/DDBJ whole genome shotgun (WGS) entry which is preliminary data.</text>
</comment>
<dbReference type="Gene3D" id="3.40.50.1820">
    <property type="entry name" value="alpha/beta hydrolase"/>
    <property type="match status" value="1"/>
</dbReference>
<dbReference type="Proteomes" id="UP000216446">
    <property type="component" value="Unassembled WGS sequence"/>
</dbReference>
<name>A0A259U4K5_9BACT</name>
<proteinExistence type="predicted"/>
<dbReference type="InParanoid" id="A0A259U4K5"/>
<reference evidence="2 3" key="1">
    <citation type="submission" date="2016-11" db="EMBL/GenBank/DDBJ databases">
        <title>Study of marine rhodopsin-containing bacteria.</title>
        <authorList>
            <person name="Yoshizawa S."/>
            <person name="Kumagai Y."/>
            <person name="Kogure K."/>
        </authorList>
    </citation>
    <scope>NUCLEOTIDE SEQUENCE [LARGE SCALE GENOMIC DNA]</scope>
    <source>
        <strain evidence="2 3">SG-29</strain>
    </source>
</reference>
<dbReference type="Pfam" id="PF24096">
    <property type="entry name" value="DUF7379"/>
    <property type="match status" value="1"/>
</dbReference>
<dbReference type="EMBL" id="MQWB01000001">
    <property type="protein sequence ID" value="OZC04787.1"/>
    <property type="molecule type" value="Genomic_DNA"/>
</dbReference>
<feature type="domain" description="DUF7379" evidence="1">
    <location>
        <begin position="21"/>
        <end position="125"/>
    </location>
</feature>